<dbReference type="EMBL" id="UATL01000001">
    <property type="protein sequence ID" value="SPY27663.1"/>
    <property type="molecule type" value="Genomic_DNA"/>
</dbReference>
<sequence>MKKHLLAALLCTSSSAMAAPYVGLDLGLSTFSHDYQTHFSADNKTVSPNDSGMVLNGYVGYRWDEFGLELGYRHFDELDGSSSQFMGNVDGFRHEREWDADLKVSQITLKPVYFYTLTDRVELKTGLGLTYTQYDYRSGSSDEYELITNDDIEHNVNRAGGENKKNNEFGVIASVGVDYRIWQQLHIGAGVDYYADSQANAATFMLTSRYQF</sequence>
<dbReference type="OrthoDB" id="5829709at2"/>
<evidence type="ECO:0000256" key="1">
    <source>
        <dbReference type="ARBA" id="ARBA00022729"/>
    </source>
</evidence>
<dbReference type="Proteomes" id="UP000251647">
    <property type="component" value="Unassembled WGS sequence"/>
</dbReference>
<dbReference type="Pfam" id="PF13505">
    <property type="entry name" value="OMP_b-brl"/>
    <property type="match status" value="1"/>
</dbReference>
<proteinExistence type="predicted"/>
<name>A0A2T3QQ70_PHODM</name>
<dbReference type="RefSeq" id="WP_005300310.1">
    <property type="nucleotide sequence ID" value="NZ_PYOG01000001.1"/>
</dbReference>
<dbReference type="AlphaFoldDB" id="A0A2T3QQ70"/>
<gene>
    <name evidence="3" type="ORF">NCTC11647_00722</name>
</gene>
<dbReference type="Gene3D" id="2.40.160.20">
    <property type="match status" value="1"/>
</dbReference>
<protein>
    <submittedName>
        <fullName evidence="3">Opacity protein and related surface antigens</fullName>
    </submittedName>
</protein>
<dbReference type="SUPFAM" id="SSF56925">
    <property type="entry name" value="OMPA-like"/>
    <property type="match status" value="1"/>
</dbReference>
<accession>A0A2T3QQ70</accession>
<evidence type="ECO:0000259" key="2">
    <source>
        <dbReference type="Pfam" id="PF13505"/>
    </source>
</evidence>
<feature type="domain" description="Outer membrane protein beta-barrel" evidence="2">
    <location>
        <begin position="5"/>
        <end position="212"/>
    </location>
</feature>
<dbReference type="InterPro" id="IPR011250">
    <property type="entry name" value="OMP/PagP_B-barrel"/>
</dbReference>
<dbReference type="InterPro" id="IPR027385">
    <property type="entry name" value="Beta-barrel_OMP"/>
</dbReference>
<organism evidence="3 4">
    <name type="scientific">Photobacterium damselae</name>
    <dbReference type="NCBI Taxonomy" id="38293"/>
    <lineage>
        <taxon>Bacteria</taxon>
        <taxon>Pseudomonadati</taxon>
        <taxon>Pseudomonadota</taxon>
        <taxon>Gammaproteobacteria</taxon>
        <taxon>Vibrionales</taxon>
        <taxon>Vibrionaceae</taxon>
        <taxon>Photobacterium</taxon>
    </lineage>
</organism>
<evidence type="ECO:0000313" key="3">
    <source>
        <dbReference type="EMBL" id="SPY27663.1"/>
    </source>
</evidence>
<dbReference type="NCBIfam" id="NF033908">
    <property type="entry name" value="AcfA_fam_omp"/>
    <property type="match status" value="1"/>
</dbReference>
<keyword evidence="1" id="KW-0732">Signal</keyword>
<reference evidence="3 4" key="1">
    <citation type="submission" date="2018-06" db="EMBL/GenBank/DDBJ databases">
        <authorList>
            <consortium name="Pathogen Informatics"/>
            <person name="Doyle S."/>
        </authorList>
    </citation>
    <scope>NUCLEOTIDE SEQUENCE [LARGE SCALE GENOMIC DNA]</scope>
    <source>
        <strain evidence="3 4">NCTC11647</strain>
    </source>
</reference>
<evidence type="ECO:0000313" key="4">
    <source>
        <dbReference type="Proteomes" id="UP000251647"/>
    </source>
</evidence>